<evidence type="ECO:0000313" key="4">
    <source>
        <dbReference type="Proteomes" id="UP001632038"/>
    </source>
</evidence>
<dbReference type="InterPro" id="IPR032001">
    <property type="entry name" value="SAWADEE_dom"/>
</dbReference>
<dbReference type="Pfam" id="PF16719">
    <property type="entry name" value="SAWADEE"/>
    <property type="match status" value="1"/>
</dbReference>
<dbReference type="EMBL" id="JAVIJP010000032">
    <property type="protein sequence ID" value="KAL3631935.1"/>
    <property type="molecule type" value="Genomic_DNA"/>
</dbReference>
<evidence type="ECO:0000256" key="1">
    <source>
        <dbReference type="ARBA" id="ARBA00004123"/>
    </source>
</evidence>
<dbReference type="InterPro" id="IPR039276">
    <property type="entry name" value="SHH1/2"/>
</dbReference>
<name>A0ABD3CPQ1_9LAMI</name>
<dbReference type="Proteomes" id="UP001632038">
    <property type="component" value="Unassembled WGS sequence"/>
</dbReference>
<keyword evidence="4" id="KW-1185">Reference proteome</keyword>
<evidence type="ECO:0000313" key="3">
    <source>
        <dbReference type="EMBL" id="KAL3631935.1"/>
    </source>
</evidence>
<dbReference type="Gene3D" id="2.40.50.40">
    <property type="match status" value="1"/>
</dbReference>
<dbReference type="InterPro" id="IPR009057">
    <property type="entry name" value="Homeodomain-like_sf"/>
</dbReference>
<dbReference type="CDD" id="cd00086">
    <property type="entry name" value="homeodomain"/>
    <property type="match status" value="1"/>
</dbReference>
<reference evidence="4" key="1">
    <citation type="journal article" date="2024" name="IScience">
        <title>Strigolactones Initiate the Formation of Haustorium-like Structures in Castilleja.</title>
        <authorList>
            <person name="Buerger M."/>
            <person name="Peterson D."/>
            <person name="Chory J."/>
        </authorList>
    </citation>
    <scope>NUCLEOTIDE SEQUENCE [LARGE SCALE GENOMIC DNA]</scope>
</reference>
<dbReference type="GO" id="GO:0005634">
    <property type="term" value="C:nucleus"/>
    <property type="evidence" value="ECO:0007669"/>
    <property type="project" value="UniProtKB-SubCell"/>
</dbReference>
<dbReference type="AlphaFoldDB" id="A0ABD3CPQ1"/>
<organism evidence="3 4">
    <name type="scientific">Castilleja foliolosa</name>
    <dbReference type="NCBI Taxonomy" id="1961234"/>
    <lineage>
        <taxon>Eukaryota</taxon>
        <taxon>Viridiplantae</taxon>
        <taxon>Streptophyta</taxon>
        <taxon>Embryophyta</taxon>
        <taxon>Tracheophyta</taxon>
        <taxon>Spermatophyta</taxon>
        <taxon>Magnoliopsida</taxon>
        <taxon>eudicotyledons</taxon>
        <taxon>Gunneridae</taxon>
        <taxon>Pentapetalae</taxon>
        <taxon>asterids</taxon>
        <taxon>lamiids</taxon>
        <taxon>Lamiales</taxon>
        <taxon>Orobanchaceae</taxon>
        <taxon>Pedicularideae</taxon>
        <taxon>Castillejinae</taxon>
        <taxon>Castilleja</taxon>
    </lineage>
</organism>
<dbReference type="InterPro" id="IPR001356">
    <property type="entry name" value="HD"/>
</dbReference>
<comment type="caution">
    <text evidence="3">The sequence shown here is derived from an EMBL/GenBank/DDBJ whole genome shotgun (WGS) entry which is preliminary data.</text>
</comment>
<dbReference type="SUPFAM" id="SSF46689">
    <property type="entry name" value="Homeodomain-like"/>
    <property type="match status" value="1"/>
</dbReference>
<dbReference type="Gene3D" id="2.30.30.140">
    <property type="match status" value="1"/>
</dbReference>
<gene>
    <name evidence="3" type="ORF">CASFOL_024919</name>
</gene>
<evidence type="ECO:0000259" key="2">
    <source>
        <dbReference type="Pfam" id="PF16719"/>
    </source>
</evidence>
<dbReference type="PANTHER" id="PTHR33827">
    <property type="entry name" value="PROTEIN SAWADEE HOMEODOMAIN HOMOLOG 2"/>
    <property type="match status" value="1"/>
</dbReference>
<comment type="subcellular location">
    <subcellularLocation>
        <location evidence="1">Nucleus</location>
    </subcellularLocation>
</comment>
<protein>
    <recommendedName>
        <fullName evidence="2">SAWADEE domain-containing protein</fullName>
    </recommendedName>
</protein>
<proteinExistence type="predicted"/>
<sequence length="275" mass="31278">MDDKIEATKIEGDDAAEFTLSEALEMEKIFKKINDNPISQELCEELSTKFSSSPFRSEKPPVKWEQVQNWFQNKQTALATEIVPSSTEKEKIVSKNALTVKRIKAPTISASEAAKVLPDLIFEAKSAKDGAWFDVASFLSYRVLCSGELVVRTRFSGFGKEEDEWVSLKKAVRERSIPLENSECHKVDVGDLMLCYREADDATLYCDAHIMEIERKPHGSDNCTCIFAVRYDHDNFEDKVTLGKLCCRPTKSVSEEIEDRKPVLLEPFEMQKMLM</sequence>
<dbReference type="PANTHER" id="PTHR33827:SF2">
    <property type="entry name" value="PROTEIN SAWADEE HOMEODOMAIN HOMOLOG 1"/>
    <property type="match status" value="1"/>
</dbReference>
<accession>A0ABD3CPQ1</accession>
<feature type="domain" description="SAWADEE" evidence="2">
    <location>
        <begin position="120"/>
        <end position="246"/>
    </location>
</feature>